<feature type="region of interest" description="Disordered" evidence="5">
    <location>
        <begin position="126"/>
        <end position="161"/>
    </location>
</feature>
<evidence type="ECO:0000313" key="6">
    <source>
        <dbReference type="EMBL" id="EDW19073.2"/>
    </source>
</evidence>
<feature type="compositionally biased region" description="Gly residues" evidence="5">
    <location>
        <begin position="142"/>
        <end position="155"/>
    </location>
</feature>
<dbReference type="InterPro" id="IPR007811">
    <property type="entry name" value="RPC4"/>
</dbReference>
<evidence type="ECO:0000256" key="2">
    <source>
        <dbReference type="ARBA" id="ARBA00022478"/>
    </source>
</evidence>
<feature type="region of interest" description="Disordered" evidence="5">
    <location>
        <begin position="174"/>
        <end position="236"/>
    </location>
</feature>
<keyword evidence="3" id="KW-0804">Transcription</keyword>
<protein>
    <submittedName>
        <fullName evidence="6">Uncharacterized protein</fullName>
        <ecNumber evidence="6">2.7.7.6</ecNumber>
    </submittedName>
</protein>
<feature type="region of interest" description="Disordered" evidence="5">
    <location>
        <begin position="333"/>
        <end position="367"/>
    </location>
</feature>
<gene>
    <name evidence="6" type="primary">Dmoj\GI11729</name>
    <name evidence="6" type="ORF">Dmoj_GI11729</name>
</gene>
<dbReference type="OrthoDB" id="5836119at2759"/>
<dbReference type="InParanoid" id="B4L038"/>
<keyword evidence="7" id="KW-1185">Reference proteome</keyword>
<dbReference type="EMBL" id="CH933809">
    <property type="protein sequence ID" value="EDW19073.2"/>
    <property type="molecule type" value="Genomic_DNA"/>
</dbReference>
<keyword evidence="6" id="KW-0548">Nucleotidyltransferase</keyword>
<keyword evidence="4" id="KW-0539">Nucleus</keyword>
<proteinExistence type="predicted"/>
<dbReference type="Pfam" id="PF05132">
    <property type="entry name" value="RNA_pol_Rpc4"/>
    <property type="match status" value="1"/>
</dbReference>
<keyword evidence="6" id="KW-0808">Transferase</keyword>
<dbReference type="GO" id="GO:0003899">
    <property type="term" value="F:DNA-directed RNA polymerase activity"/>
    <property type="evidence" value="ECO:0007669"/>
    <property type="project" value="UniProtKB-EC"/>
</dbReference>
<dbReference type="FunCoup" id="B4L038">
    <property type="interactions" value="849"/>
</dbReference>
<dbReference type="Proteomes" id="UP000009192">
    <property type="component" value="Unassembled WGS sequence"/>
</dbReference>
<accession>B4L038</accession>
<feature type="region of interest" description="Disordered" evidence="5">
    <location>
        <begin position="54"/>
        <end position="88"/>
    </location>
</feature>
<dbReference type="EC" id="2.7.7.6" evidence="6"/>
<sequence length="475" mass="50977">MFIGMCVYGMHFTTLFQLTSIIVKSQLVEFLNNQHKFYSQLLWPHLASGSAERQLTMPAKRASTATQPAATASTTTTTTPLSNMSNGMSRLTPARDLTLGGRGATATKKVFAPNLNAVRNKNINVKTSKDFTQPRGGRRGARGAGGATRGRGAGNGNSTLIQTTGVFSEGAGAVHVRKPSSGGGGGSSYARGGEEVAVSRKRKDDKTPDQRVRELVGSDASEDDESEEEESDLEKTELNFKPVMLKEGLWNSQKLNLKQESSVIPRENADATDSLAVAHHLQQLHVQSRPEDPPAQYGRYPRSIAAFLDAPQSQLFIMQLPNVLPCVADEGEDAAPAAGTEQPTASAAASEQPNSPLPTSGREGTPKHSMLTQLEEGQIGKILRYRSGRVKLQLGDTHFDLDLGLDSGFLQEVMSINSNREQRSGNMINLGPIQAKLKATPDWEHLFKQLEADARQPKSATSTLPTAATGSSAAT</sequence>
<evidence type="ECO:0000256" key="5">
    <source>
        <dbReference type="SAM" id="MobiDB-lite"/>
    </source>
</evidence>
<evidence type="ECO:0000313" key="7">
    <source>
        <dbReference type="Proteomes" id="UP000009192"/>
    </source>
</evidence>
<comment type="subcellular location">
    <subcellularLocation>
        <location evidence="1">Nucleus</location>
    </subcellularLocation>
</comment>
<dbReference type="PANTHER" id="PTHR13408:SF0">
    <property type="entry name" value="DNA-DIRECTED RNA POLYMERASE III SUBUNIT RPC4"/>
    <property type="match status" value="1"/>
</dbReference>
<evidence type="ECO:0000256" key="1">
    <source>
        <dbReference type="ARBA" id="ARBA00004123"/>
    </source>
</evidence>
<dbReference type="KEGG" id="dmo:Dmoj_GI11729"/>
<name>B4L038_DROMO</name>
<dbReference type="AlphaFoldDB" id="B4L038"/>
<evidence type="ECO:0000256" key="4">
    <source>
        <dbReference type="ARBA" id="ARBA00023242"/>
    </source>
</evidence>
<organism evidence="6 7">
    <name type="scientific">Drosophila mojavensis</name>
    <name type="common">Fruit fly</name>
    <dbReference type="NCBI Taxonomy" id="7230"/>
    <lineage>
        <taxon>Eukaryota</taxon>
        <taxon>Metazoa</taxon>
        <taxon>Ecdysozoa</taxon>
        <taxon>Arthropoda</taxon>
        <taxon>Hexapoda</taxon>
        <taxon>Insecta</taxon>
        <taxon>Pterygota</taxon>
        <taxon>Neoptera</taxon>
        <taxon>Endopterygota</taxon>
        <taxon>Diptera</taxon>
        <taxon>Brachycera</taxon>
        <taxon>Muscomorpha</taxon>
        <taxon>Ephydroidea</taxon>
        <taxon>Drosophilidae</taxon>
        <taxon>Drosophila</taxon>
    </lineage>
</organism>
<feature type="region of interest" description="Disordered" evidence="5">
    <location>
        <begin position="453"/>
        <end position="475"/>
    </location>
</feature>
<feature type="compositionally biased region" description="Basic and acidic residues" evidence="5">
    <location>
        <begin position="192"/>
        <end position="216"/>
    </location>
</feature>
<feature type="compositionally biased region" description="Acidic residues" evidence="5">
    <location>
        <begin position="220"/>
        <end position="232"/>
    </location>
</feature>
<dbReference type="GO" id="GO:0042797">
    <property type="term" value="P:tRNA transcription by RNA polymerase III"/>
    <property type="evidence" value="ECO:0007669"/>
    <property type="project" value="TreeGrafter"/>
</dbReference>
<feature type="compositionally biased region" description="Polar residues" evidence="5">
    <location>
        <begin position="458"/>
        <end position="475"/>
    </location>
</feature>
<reference evidence="6 7" key="1">
    <citation type="journal article" date="2007" name="Nature">
        <title>Evolution of genes and genomes on the Drosophila phylogeny.</title>
        <authorList>
            <consortium name="Drosophila 12 Genomes Consortium"/>
            <person name="Clark A.G."/>
            <person name="Eisen M.B."/>
            <person name="Smith D.R."/>
            <person name="Bergman C.M."/>
            <person name="Oliver B."/>
            <person name="Markow T.A."/>
            <person name="Kaufman T.C."/>
            <person name="Kellis M."/>
            <person name="Gelbart W."/>
            <person name="Iyer V.N."/>
            <person name="Pollard D.A."/>
            <person name="Sackton T.B."/>
            <person name="Larracuente A.M."/>
            <person name="Singh N.D."/>
            <person name="Abad J.P."/>
            <person name="Abt D.N."/>
            <person name="Adryan B."/>
            <person name="Aguade M."/>
            <person name="Akashi H."/>
            <person name="Anderson W.W."/>
            <person name="Aquadro C.F."/>
            <person name="Ardell D.H."/>
            <person name="Arguello R."/>
            <person name="Artieri C.G."/>
            <person name="Barbash D.A."/>
            <person name="Barker D."/>
            <person name="Barsanti P."/>
            <person name="Batterham P."/>
            <person name="Batzoglou S."/>
            <person name="Begun D."/>
            <person name="Bhutkar A."/>
            <person name="Blanco E."/>
            <person name="Bosak S.A."/>
            <person name="Bradley R.K."/>
            <person name="Brand A.D."/>
            <person name="Brent M.R."/>
            <person name="Brooks A.N."/>
            <person name="Brown R.H."/>
            <person name="Butlin R.K."/>
            <person name="Caggese C."/>
            <person name="Calvi B.R."/>
            <person name="Bernardo de Carvalho A."/>
            <person name="Caspi A."/>
            <person name="Castrezana S."/>
            <person name="Celniker S.E."/>
            <person name="Chang J.L."/>
            <person name="Chapple C."/>
            <person name="Chatterji S."/>
            <person name="Chinwalla A."/>
            <person name="Civetta A."/>
            <person name="Clifton S.W."/>
            <person name="Comeron J.M."/>
            <person name="Costello J.C."/>
            <person name="Coyne J.A."/>
            <person name="Daub J."/>
            <person name="David R.G."/>
            <person name="Delcher A.L."/>
            <person name="Delehaunty K."/>
            <person name="Do C.B."/>
            <person name="Ebling H."/>
            <person name="Edwards K."/>
            <person name="Eickbush T."/>
            <person name="Evans J.D."/>
            <person name="Filipski A."/>
            <person name="Findeiss S."/>
            <person name="Freyhult E."/>
            <person name="Fulton L."/>
            <person name="Fulton R."/>
            <person name="Garcia A.C."/>
            <person name="Gardiner A."/>
            <person name="Garfield D.A."/>
            <person name="Garvin B.E."/>
            <person name="Gibson G."/>
            <person name="Gilbert D."/>
            <person name="Gnerre S."/>
            <person name="Godfrey J."/>
            <person name="Good R."/>
            <person name="Gotea V."/>
            <person name="Gravely B."/>
            <person name="Greenberg A.J."/>
            <person name="Griffiths-Jones S."/>
            <person name="Gross S."/>
            <person name="Guigo R."/>
            <person name="Gustafson E.A."/>
            <person name="Haerty W."/>
            <person name="Hahn M.W."/>
            <person name="Halligan D.L."/>
            <person name="Halpern A.L."/>
            <person name="Halter G.M."/>
            <person name="Han M.V."/>
            <person name="Heger A."/>
            <person name="Hillier L."/>
            <person name="Hinrichs A.S."/>
            <person name="Holmes I."/>
            <person name="Hoskins R.A."/>
            <person name="Hubisz M.J."/>
            <person name="Hultmark D."/>
            <person name="Huntley M.A."/>
            <person name="Jaffe D.B."/>
            <person name="Jagadeeshan S."/>
            <person name="Jeck W.R."/>
            <person name="Johnson J."/>
            <person name="Jones C.D."/>
            <person name="Jordan W.C."/>
            <person name="Karpen G.H."/>
            <person name="Kataoka E."/>
            <person name="Keightley P.D."/>
            <person name="Kheradpour P."/>
            <person name="Kirkness E.F."/>
            <person name="Koerich L.B."/>
            <person name="Kristiansen K."/>
            <person name="Kudrna D."/>
            <person name="Kulathinal R.J."/>
            <person name="Kumar S."/>
            <person name="Kwok R."/>
            <person name="Lander E."/>
            <person name="Langley C.H."/>
            <person name="Lapoint R."/>
            <person name="Lazzaro B.P."/>
            <person name="Lee S.J."/>
            <person name="Levesque L."/>
            <person name="Li R."/>
            <person name="Lin C.F."/>
            <person name="Lin M.F."/>
            <person name="Lindblad-Toh K."/>
            <person name="Llopart A."/>
            <person name="Long M."/>
            <person name="Low L."/>
            <person name="Lozovsky E."/>
            <person name="Lu J."/>
            <person name="Luo M."/>
            <person name="Machado C.A."/>
            <person name="Makalowski W."/>
            <person name="Marzo M."/>
            <person name="Matsuda M."/>
            <person name="Matzkin L."/>
            <person name="McAllister B."/>
            <person name="McBride C.S."/>
            <person name="McKernan B."/>
            <person name="McKernan K."/>
            <person name="Mendez-Lago M."/>
            <person name="Minx P."/>
            <person name="Mollenhauer M.U."/>
            <person name="Montooth K."/>
            <person name="Mount S.M."/>
            <person name="Mu X."/>
            <person name="Myers E."/>
            <person name="Negre B."/>
            <person name="Newfeld S."/>
            <person name="Nielsen R."/>
            <person name="Noor M.A."/>
            <person name="O'Grady P."/>
            <person name="Pachter L."/>
            <person name="Papaceit M."/>
            <person name="Parisi M.J."/>
            <person name="Parisi M."/>
            <person name="Parts L."/>
            <person name="Pedersen J.S."/>
            <person name="Pesole G."/>
            <person name="Phillippy A.M."/>
            <person name="Ponting C.P."/>
            <person name="Pop M."/>
            <person name="Porcelli D."/>
            <person name="Powell J.R."/>
            <person name="Prohaska S."/>
            <person name="Pruitt K."/>
            <person name="Puig M."/>
            <person name="Quesneville H."/>
            <person name="Ram K.R."/>
            <person name="Rand D."/>
            <person name="Rasmussen M.D."/>
            <person name="Reed L.K."/>
            <person name="Reenan R."/>
            <person name="Reily A."/>
            <person name="Remington K.A."/>
            <person name="Rieger T.T."/>
            <person name="Ritchie M.G."/>
            <person name="Robin C."/>
            <person name="Rogers Y.H."/>
            <person name="Rohde C."/>
            <person name="Rozas J."/>
            <person name="Rubenfield M.J."/>
            <person name="Ruiz A."/>
            <person name="Russo S."/>
            <person name="Salzberg S.L."/>
            <person name="Sanchez-Gracia A."/>
            <person name="Saranga D.J."/>
            <person name="Sato H."/>
            <person name="Schaeffer S.W."/>
            <person name="Schatz M.C."/>
            <person name="Schlenke T."/>
            <person name="Schwartz R."/>
            <person name="Segarra C."/>
            <person name="Singh R.S."/>
            <person name="Sirot L."/>
            <person name="Sirota M."/>
            <person name="Sisneros N.B."/>
            <person name="Smith C.D."/>
            <person name="Smith T.F."/>
            <person name="Spieth J."/>
            <person name="Stage D.E."/>
            <person name="Stark A."/>
            <person name="Stephan W."/>
            <person name="Strausberg R.L."/>
            <person name="Strempel S."/>
            <person name="Sturgill D."/>
            <person name="Sutton G."/>
            <person name="Sutton G.G."/>
            <person name="Tao W."/>
            <person name="Teichmann S."/>
            <person name="Tobari Y.N."/>
            <person name="Tomimura Y."/>
            <person name="Tsolas J.M."/>
            <person name="Valente V.L."/>
            <person name="Venter E."/>
            <person name="Venter J.C."/>
            <person name="Vicario S."/>
            <person name="Vieira F.G."/>
            <person name="Vilella A.J."/>
            <person name="Villasante A."/>
            <person name="Walenz B."/>
            <person name="Wang J."/>
            <person name="Wasserman M."/>
            <person name="Watts T."/>
            <person name="Wilson D."/>
            <person name="Wilson R.K."/>
            <person name="Wing R.A."/>
            <person name="Wolfner M.F."/>
            <person name="Wong A."/>
            <person name="Wong G.K."/>
            <person name="Wu C.I."/>
            <person name="Wu G."/>
            <person name="Yamamoto D."/>
            <person name="Yang H.P."/>
            <person name="Yang S.P."/>
            <person name="Yorke J.A."/>
            <person name="Yoshida K."/>
            <person name="Zdobnov E."/>
            <person name="Zhang P."/>
            <person name="Zhang Y."/>
            <person name="Zimin A.V."/>
            <person name="Baldwin J."/>
            <person name="Abdouelleil A."/>
            <person name="Abdulkadir J."/>
            <person name="Abebe A."/>
            <person name="Abera B."/>
            <person name="Abreu J."/>
            <person name="Acer S.C."/>
            <person name="Aftuck L."/>
            <person name="Alexander A."/>
            <person name="An P."/>
            <person name="Anderson E."/>
            <person name="Anderson S."/>
            <person name="Arachi H."/>
            <person name="Azer M."/>
            <person name="Bachantsang P."/>
            <person name="Barry A."/>
            <person name="Bayul T."/>
            <person name="Berlin A."/>
            <person name="Bessette D."/>
            <person name="Bloom T."/>
            <person name="Blye J."/>
            <person name="Boguslavskiy L."/>
            <person name="Bonnet C."/>
            <person name="Boukhgalter B."/>
            <person name="Bourzgui I."/>
            <person name="Brown A."/>
            <person name="Cahill P."/>
            <person name="Channer S."/>
            <person name="Cheshatsang Y."/>
            <person name="Chuda L."/>
            <person name="Citroen M."/>
            <person name="Collymore A."/>
            <person name="Cooke P."/>
            <person name="Costello M."/>
            <person name="D'Aco K."/>
            <person name="Daza R."/>
            <person name="De Haan G."/>
            <person name="DeGray S."/>
            <person name="DeMaso C."/>
            <person name="Dhargay N."/>
            <person name="Dooley K."/>
            <person name="Dooley E."/>
            <person name="Doricent M."/>
            <person name="Dorje P."/>
            <person name="Dorjee K."/>
            <person name="Dupes A."/>
            <person name="Elong R."/>
            <person name="Falk J."/>
            <person name="Farina A."/>
            <person name="Faro S."/>
            <person name="Ferguson D."/>
            <person name="Fisher S."/>
            <person name="Foley C.D."/>
            <person name="Franke A."/>
            <person name="Friedrich D."/>
            <person name="Gadbois L."/>
            <person name="Gearin G."/>
            <person name="Gearin C.R."/>
            <person name="Giannoukos G."/>
            <person name="Goode T."/>
            <person name="Graham J."/>
            <person name="Grandbois E."/>
            <person name="Grewal S."/>
            <person name="Gyaltsen K."/>
            <person name="Hafez N."/>
            <person name="Hagos B."/>
            <person name="Hall J."/>
            <person name="Henson C."/>
            <person name="Hollinger A."/>
            <person name="Honan T."/>
            <person name="Huard M.D."/>
            <person name="Hughes L."/>
            <person name="Hurhula B."/>
            <person name="Husby M.E."/>
            <person name="Kamat A."/>
            <person name="Kanga B."/>
            <person name="Kashin S."/>
            <person name="Khazanovich D."/>
            <person name="Kisner P."/>
            <person name="Lance K."/>
            <person name="Lara M."/>
            <person name="Lee W."/>
            <person name="Lennon N."/>
            <person name="Letendre F."/>
            <person name="LeVine R."/>
            <person name="Lipovsky A."/>
            <person name="Liu X."/>
            <person name="Liu J."/>
            <person name="Liu S."/>
            <person name="Lokyitsang T."/>
            <person name="Lokyitsang Y."/>
            <person name="Lubonja R."/>
            <person name="Lui A."/>
            <person name="MacDonald P."/>
            <person name="Magnisalis V."/>
            <person name="Maru K."/>
            <person name="Matthews C."/>
            <person name="McCusker W."/>
            <person name="McDonough S."/>
            <person name="Mehta T."/>
            <person name="Meldrim J."/>
            <person name="Meneus L."/>
            <person name="Mihai O."/>
            <person name="Mihalev A."/>
            <person name="Mihova T."/>
            <person name="Mittelman R."/>
            <person name="Mlenga V."/>
            <person name="Montmayeur A."/>
            <person name="Mulrain L."/>
            <person name="Navidi A."/>
            <person name="Naylor J."/>
            <person name="Negash T."/>
            <person name="Nguyen T."/>
            <person name="Nguyen N."/>
            <person name="Nicol R."/>
            <person name="Norbu C."/>
            <person name="Norbu N."/>
            <person name="Novod N."/>
            <person name="O'Neill B."/>
            <person name="Osman S."/>
            <person name="Markiewicz E."/>
            <person name="Oyono O.L."/>
            <person name="Patti C."/>
            <person name="Phunkhang P."/>
            <person name="Pierre F."/>
            <person name="Priest M."/>
            <person name="Raghuraman S."/>
            <person name="Rege F."/>
            <person name="Reyes R."/>
            <person name="Rise C."/>
            <person name="Rogov P."/>
            <person name="Ross K."/>
            <person name="Ryan E."/>
            <person name="Settipalli S."/>
            <person name="Shea T."/>
            <person name="Sherpa N."/>
            <person name="Shi L."/>
            <person name="Shih D."/>
            <person name="Sparrow T."/>
            <person name="Spaulding J."/>
            <person name="Stalker J."/>
            <person name="Stange-Thomann N."/>
            <person name="Stavropoulos S."/>
            <person name="Stone C."/>
            <person name="Strader C."/>
            <person name="Tesfaye S."/>
            <person name="Thomson T."/>
            <person name="Thoulutsang Y."/>
            <person name="Thoulutsang D."/>
            <person name="Topham K."/>
            <person name="Topping I."/>
            <person name="Tsamla T."/>
            <person name="Vassiliev H."/>
            <person name="Vo A."/>
            <person name="Wangchuk T."/>
            <person name="Wangdi T."/>
            <person name="Weiand M."/>
            <person name="Wilkinson J."/>
            <person name="Wilson A."/>
            <person name="Yadav S."/>
            <person name="Young G."/>
            <person name="Yu Q."/>
            <person name="Zembek L."/>
            <person name="Zhong D."/>
            <person name="Zimmer A."/>
            <person name="Zwirko Z."/>
            <person name="Jaffe D.B."/>
            <person name="Alvarez P."/>
            <person name="Brockman W."/>
            <person name="Butler J."/>
            <person name="Chin C."/>
            <person name="Gnerre S."/>
            <person name="Grabherr M."/>
            <person name="Kleber M."/>
            <person name="Mauceli E."/>
            <person name="MacCallum I."/>
        </authorList>
    </citation>
    <scope>NUCLEOTIDE SEQUENCE [LARGE SCALE GENOMIC DNA]</scope>
    <source>
        <strain evidence="7">Tucson 15081-1352.22</strain>
    </source>
</reference>
<feature type="compositionally biased region" description="Polar residues" evidence="5">
    <location>
        <begin position="341"/>
        <end position="358"/>
    </location>
</feature>
<dbReference type="eggNOG" id="KOG3122">
    <property type="taxonomic scope" value="Eukaryota"/>
</dbReference>
<feature type="compositionally biased region" description="Low complexity" evidence="5">
    <location>
        <begin position="62"/>
        <end position="80"/>
    </location>
</feature>
<dbReference type="HOGENOM" id="CLU_054268_0_0_1"/>
<keyword evidence="2" id="KW-0240">DNA-directed RNA polymerase</keyword>
<dbReference type="GO" id="GO:0005666">
    <property type="term" value="C:RNA polymerase III complex"/>
    <property type="evidence" value="ECO:0007669"/>
    <property type="project" value="InterPro"/>
</dbReference>
<dbReference type="PANTHER" id="PTHR13408">
    <property type="entry name" value="DNA-DIRECTED RNA POLYMERASE III"/>
    <property type="match status" value="1"/>
</dbReference>
<dbReference type="GO" id="GO:0003677">
    <property type="term" value="F:DNA binding"/>
    <property type="evidence" value="ECO:0007669"/>
    <property type="project" value="InterPro"/>
</dbReference>
<evidence type="ECO:0000256" key="3">
    <source>
        <dbReference type="ARBA" id="ARBA00023163"/>
    </source>
</evidence>